<keyword evidence="3" id="KW-0143">Chaperone</keyword>
<proteinExistence type="inferred from homology"/>
<sequence length="127" mass="14726">MTDKLIEGLQKSLQKELDDFRICQKEYQKSITKRQKLDAQLNENTCVKNELDMIKGDSDVFKLIGPVLIKQDLEEAKQNVAKRMEYILAEMKRLDASMSEIDKKQNEHRDTIITLQKSLQEAAIQGK</sequence>
<comment type="subunit">
    <text evidence="2">Heterohexamer of two PFD-alpha type and four PFD-beta type subunits.</text>
</comment>
<dbReference type="CDD" id="cd23161">
    <property type="entry name" value="Prefoldin_6"/>
    <property type="match status" value="1"/>
</dbReference>
<protein>
    <recommendedName>
        <fullName evidence="6">Prefoldin subunit 6</fullName>
    </recommendedName>
</protein>
<dbReference type="InterPro" id="IPR009053">
    <property type="entry name" value="Prefoldin"/>
</dbReference>
<dbReference type="PANTHER" id="PTHR21431:SF0">
    <property type="entry name" value="PREFOLDIN SUBUNIT 6"/>
    <property type="match status" value="1"/>
</dbReference>
<reference evidence="4 5" key="1">
    <citation type="submission" date="2023-09" db="EMBL/GenBank/DDBJ databases">
        <title>Genomes of two closely related lineages of the louse Polyplax serrata with different host specificities.</title>
        <authorList>
            <person name="Martinu J."/>
            <person name="Tarabai H."/>
            <person name="Stefka J."/>
            <person name="Hypsa V."/>
        </authorList>
    </citation>
    <scope>NUCLEOTIDE SEQUENCE [LARGE SCALE GENOMIC DNA]</scope>
    <source>
        <strain evidence="4">98ZLc_SE</strain>
    </source>
</reference>
<evidence type="ECO:0000256" key="3">
    <source>
        <dbReference type="ARBA" id="ARBA00023186"/>
    </source>
</evidence>
<comment type="caution">
    <text evidence="4">The sequence shown here is derived from an EMBL/GenBank/DDBJ whole genome shotgun (WGS) entry which is preliminary data.</text>
</comment>
<evidence type="ECO:0000313" key="5">
    <source>
        <dbReference type="Proteomes" id="UP001359485"/>
    </source>
</evidence>
<accession>A0ABR1AT74</accession>
<name>A0ABR1AT74_POLSC</name>
<gene>
    <name evidence="4" type="ORF">RUM44_009626</name>
</gene>
<dbReference type="Pfam" id="PF01920">
    <property type="entry name" value="Prefoldin_2"/>
    <property type="match status" value="1"/>
</dbReference>
<dbReference type="PANTHER" id="PTHR21431">
    <property type="entry name" value="PREFOLDIN SUBUNIT 6"/>
    <property type="match status" value="1"/>
</dbReference>
<comment type="similarity">
    <text evidence="1">Belongs to the prefoldin subunit beta family.</text>
</comment>
<evidence type="ECO:0000313" key="4">
    <source>
        <dbReference type="EMBL" id="KAK6627149.1"/>
    </source>
</evidence>
<organism evidence="4 5">
    <name type="scientific">Polyplax serrata</name>
    <name type="common">Common mouse louse</name>
    <dbReference type="NCBI Taxonomy" id="468196"/>
    <lineage>
        <taxon>Eukaryota</taxon>
        <taxon>Metazoa</taxon>
        <taxon>Ecdysozoa</taxon>
        <taxon>Arthropoda</taxon>
        <taxon>Hexapoda</taxon>
        <taxon>Insecta</taxon>
        <taxon>Pterygota</taxon>
        <taxon>Neoptera</taxon>
        <taxon>Paraneoptera</taxon>
        <taxon>Psocodea</taxon>
        <taxon>Troctomorpha</taxon>
        <taxon>Phthiraptera</taxon>
        <taxon>Anoplura</taxon>
        <taxon>Polyplacidae</taxon>
        <taxon>Polyplax</taxon>
    </lineage>
</organism>
<evidence type="ECO:0000256" key="2">
    <source>
        <dbReference type="ARBA" id="ARBA00011695"/>
    </source>
</evidence>
<dbReference type="Gene3D" id="1.10.287.370">
    <property type="match status" value="1"/>
</dbReference>
<dbReference type="InterPro" id="IPR002777">
    <property type="entry name" value="PFD_beta-like"/>
</dbReference>
<dbReference type="EMBL" id="JAWJWF010000045">
    <property type="protein sequence ID" value="KAK6627149.1"/>
    <property type="molecule type" value="Genomic_DNA"/>
</dbReference>
<evidence type="ECO:0000256" key="1">
    <source>
        <dbReference type="ARBA" id="ARBA00008045"/>
    </source>
</evidence>
<dbReference type="Proteomes" id="UP001359485">
    <property type="component" value="Unassembled WGS sequence"/>
</dbReference>
<dbReference type="SUPFAM" id="SSF46579">
    <property type="entry name" value="Prefoldin"/>
    <property type="match status" value="1"/>
</dbReference>
<keyword evidence="5" id="KW-1185">Reference proteome</keyword>
<evidence type="ECO:0008006" key="6">
    <source>
        <dbReference type="Google" id="ProtNLM"/>
    </source>
</evidence>